<feature type="binding site" evidence="10">
    <location>
        <position position="35"/>
    </location>
    <ligand>
        <name>Mg(2+)</name>
        <dbReference type="ChEBI" id="CHEBI:18420"/>
    </ligand>
</feature>
<dbReference type="PANTHER" id="PTHR43434">
    <property type="entry name" value="PHOSPHOGLYCOLATE PHOSPHATASE"/>
    <property type="match status" value="1"/>
</dbReference>
<comment type="similarity">
    <text evidence="4 10">Belongs to the HAD-like hydrolase superfamily. CbbY/CbbZ/Gph/YieH family.</text>
</comment>
<dbReference type="FunFam" id="3.40.50.1000:FF:000022">
    <property type="entry name" value="Phosphoglycolate phosphatase"/>
    <property type="match status" value="1"/>
</dbReference>
<feature type="binding site" evidence="10">
    <location>
        <position position="195"/>
    </location>
    <ligand>
        <name>Mg(2+)</name>
        <dbReference type="ChEBI" id="CHEBI:18420"/>
    </ligand>
</feature>
<comment type="pathway">
    <text evidence="3 10">Organic acid metabolism; glycolate biosynthesis; glycolate from 2-phosphoglycolate: step 1/1.</text>
</comment>
<keyword evidence="8 10" id="KW-0460">Magnesium</keyword>
<dbReference type="SUPFAM" id="SSF56784">
    <property type="entry name" value="HAD-like"/>
    <property type="match status" value="1"/>
</dbReference>
<dbReference type="InterPro" id="IPR023214">
    <property type="entry name" value="HAD_sf"/>
</dbReference>
<evidence type="ECO:0000313" key="12">
    <source>
        <dbReference type="Proteomes" id="UP000307378"/>
    </source>
</evidence>
<dbReference type="PANTHER" id="PTHR43434:SF1">
    <property type="entry name" value="PHOSPHOGLYCOLATE PHOSPHATASE"/>
    <property type="match status" value="1"/>
</dbReference>
<dbReference type="InterPro" id="IPR006439">
    <property type="entry name" value="HAD-SF_hydro_IA"/>
</dbReference>
<dbReference type="HAMAP" id="MF_00495">
    <property type="entry name" value="GPH_hydrolase_bact"/>
    <property type="match status" value="1"/>
</dbReference>
<dbReference type="InterPro" id="IPR037512">
    <property type="entry name" value="PGPase_prok"/>
</dbReference>
<feature type="binding site" evidence="10">
    <location>
        <position position="33"/>
    </location>
    <ligand>
        <name>Mg(2+)</name>
        <dbReference type="ChEBI" id="CHEBI:18420"/>
    </ligand>
</feature>
<evidence type="ECO:0000313" key="11">
    <source>
        <dbReference type="EMBL" id="THV34812.1"/>
    </source>
</evidence>
<keyword evidence="6 10" id="KW-0479">Metal-binding</keyword>
<evidence type="ECO:0000256" key="10">
    <source>
        <dbReference type="HAMAP-Rule" id="MF_00495"/>
    </source>
</evidence>
<evidence type="ECO:0000256" key="2">
    <source>
        <dbReference type="ARBA" id="ARBA00001946"/>
    </source>
</evidence>
<dbReference type="GO" id="GO:0006281">
    <property type="term" value="P:DNA repair"/>
    <property type="evidence" value="ECO:0007669"/>
    <property type="project" value="TreeGrafter"/>
</dbReference>
<reference evidence="11 12" key="1">
    <citation type="submission" date="2019-04" db="EMBL/GenBank/DDBJ databases">
        <title>genome sequence of strain W3.</title>
        <authorList>
            <person name="Gao J."/>
            <person name="Sun J."/>
        </authorList>
    </citation>
    <scope>NUCLEOTIDE SEQUENCE [LARGE SCALE GENOMIC DNA]</scope>
    <source>
        <strain evidence="11 12">W3</strain>
    </source>
</reference>
<dbReference type="Gene3D" id="1.10.150.240">
    <property type="entry name" value="Putative phosphatase, domain 2"/>
    <property type="match status" value="1"/>
</dbReference>
<dbReference type="GO" id="GO:0005975">
    <property type="term" value="P:carbohydrate metabolic process"/>
    <property type="evidence" value="ECO:0007669"/>
    <property type="project" value="InterPro"/>
</dbReference>
<evidence type="ECO:0000256" key="9">
    <source>
        <dbReference type="ARBA" id="ARBA00023277"/>
    </source>
</evidence>
<dbReference type="InterPro" id="IPR041492">
    <property type="entry name" value="HAD_2"/>
</dbReference>
<comment type="function">
    <text evidence="10">Specifically catalyzes the dephosphorylation of 2-phosphoglycolate. Is involved in the dissimilation of the intracellular 2-phosphoglycolate formed during the DNA repair of 3'-phosphoglycolate ends, a major class of DNA lesions induced by oxidative stress.</text>
</comment>
<dbReference type="InterPro" id="IPR050155">
    <property type="entry name" value="HAD-like_hydrolase_sf"/>
</dbReference>
<sequence length="247" mass="26688">MRHCLFRGFPLPGRTPRNAQGRPVLTTTTIVFDLDGTLIDTAPDLVESLNHTIAARDLDPVSYEDLTHLVGQGARVMIQRAFALRGAPLADDEVPGLLDRFIDHYEAGMPGKSHPYPGLIEALGRLKSAGYVLAVCTNKMERLALPLLERLELTHHFAAIAGGDTFAFRKPDPEHILATVDRAGGNRAKVLMIGDSINDILAARNGGIPSIAVPFGYSDVAVDALGATHVIGHFDELTVELVETLTR</sequence>
<evidence type="ECO:0000256" key="7">
    <source>
        <dbReference type="ARBA" id="ARBA00022801"/>
    </source>
</evidence>
<dbReference type="GO" id="GO:0005829">
    <property type="term" value="C:cytosol"/>
    <property type="evidence" value="ECO:0007669"/>
    <property type="project" value="TreeGrafter"/>
</dbReference>
<dbReference type="CDD" id="cd07512">
    <property type="entry name" value="HAD_PGPase"/>
    <property type="match status" value="1"/>
</dbReference>
<proteinExistence type="inferred from homology"/>
<evidence type="ECO:0000256" key="3">
    <source>
        <dbReference type="ARBA" id="ARBA00004818"/>
    </source>
</evidence>
<evidence type="ECO:0000256" key="6">
    <source>
        <dbReference type="ARBA" id="ARBA00022723"/>
    </source>
</evidence>
<dbReference type="Pfam" id="PF13419">
    <property type="entry name" value="HAD_2"/>
    <property type="match status" value="1"/>
</dbReference>
<dbReference type="NCBIfam" id="TIGR01549">
    <property type="entry name" value="HAD-SF-IA-v1"/>
    <property type="match status" value="1"/>
</dbReference>
<dbReference type="InterPro" id="IPR023198">
    <property type="entry name" value="PGP-like_dom2"/>
</dbReference>
<feature type="active site" description="Nucleophile" evidence="10">
    <location>
        <position position="33"/>
    </location>
</feature>
<dbReference type="GO" id="GO:0046295">
    <property type="term" value="P:glycolate biosynthetic process"/>
    <property type="evidence" value="ECO:0007669"/>
    <property type="project" value="UniProtKB-UniRule"/>
</dbReference>
<dbReference type="AlphaFoldDB" id="A0A4S8PXV5"/>
<dbReference type="GO" id="GO:0008967">
    <property type="term" value="F:phosphoglycolate phosphatase activity"/>
    <property type="evidence" value="ECO:0007669"/>
    <property type="project" value="UniProtKB-UniRule"/>
</dbReference>
<name>A0A4S8PXV5_9HYPH</name>
<dbReference type="Proteomes" id="UP000307378">
    <property type="component" value="Unassembled WGS sequence"/>
</dbReference>
<evidence type="ECO:0000256" key="8">
    <source>
        <dbReference type="ARBA" id="ARBA00022842"/>
    </source>
</evidence>
<keyword evidence="9 10" id="KW-0119">Carbohydrate metabolism</keyword>
<dbReference type="EMBL" id="STGU01000007">
    <property type="protein sequence ID" value="THV34812.1"/>
    <property type="molecule type" value="Genomic_DNA"/>
</dbReference>
<comment type="catalytic activity">
    <reaction evidence="1 10">
        <text>2-phosphoglycolate + H2O = glycolate + phosphate</text>
        <dbReference type="Rhea" id="RHEA:14369"/>
        <dbReference type="ChEBI" id="CHEBI:15377"/>
        <dbReference type="ChEBI" id="CHEBI:29805"/>
        <dbReference type="ChEBI" id="CHEBI:43474"/>
        <dbReference type="ChEBI" id="CHEBI:58033"/>
        <dbReference type="EC" id="3.1.3.18"/>
    </reaction>
</comment>
<keyword evidence="7 10" id="KW-0378">Hydrolase</keyword>
<dbReference type="SFLD" id="SFLDG01135">
    <property type="entry name" value="C1.5.6:_HAD__Beta-PGM__Phospha"/>
    <property type="match status" value="1"/>
</dbReference>
<evidence type="ECO:0000256" key="5">
    <source>
        <dbReference type="ARBA" id="ARBA00013078"/>
    </source>
</evidence>
<evidence type="ECO:0000256" key="4">
    <source>
        <dbReference type="ARBA" id="ARBA00006171"/>
    </source>
</evidence>
<dbReference type="GO" id="GO:0046872">
    <property type="term" value="F:metal ion binding"/>
    <property type="evidence" value="ECO:0007669"/>
    <property type="project" value="UniProtKB-KW"/>
</dbReference>
<dbReference type="InterPro" id="IPR036412">
    <property type="entry name" value="HAD-like_sf"/>
</dbReference>
<dbReference type="Gene3D" id="3.40.50.1000">
    <property type="entry name" value="HAD superfamily/HAD-like"/>
    <property type="match status" value="1"/>
</dbReference>
<dbReference type="NCBIfam" id="TIGR01509">
    <property type="entry name" value="HAD-SF-IA-v3"/>
    <property type="match status" value="1"/>
</dbReference>
<comment type="cofactor">
    <cofactor evidence="2 10">
        <name>Mg(2+)</name>
        <dbReference type="ChEBI" id="CHEBI:18420"/>
    </cofactor>
</comment>
<gene>
    <name evidence="11" type="ORF">FAA86_14110</name>
</gene>
<dbReference type="PRINTS" id="PR00413">
    <property type="entry name" value="HADHALOGNASE"/>
</dbReference>
<evidence type="ECO:0000256" key="1">
    <source>
        <dbReference type="ARBA" id="ARBA00000830"/>
    </source>
</evidence>
<dbReference type="UniPathway" id="UPA00865">
    <property type="reaction ID" value="UER00834"/>
</dbReference>
<dbReference type="SFLD" id="SFLDG01129">
    <property type="entry name" value="C1.5:_HAD__Beta-PGM__Phosphata"/>
    <property type="match status" value="1"/>
</dbReference>
<comment type="caution">
    <text evidence="11">The sequence shown here is derived from an EMBL/GenBank/DDBJ whole genome shotgun (WGS) entry which is preliminary data.</text>
</comment>
<organism evidence="11 12">
    <name type="scientific">Rhizobium rosettiformans W3</name>
    <dbReference type="NCBI Taxonomy" id="538378"/>
    <lineage>
        <taxon>Bacteria</taxon>
        <taxon>Pseudomonadati</taxon>
        <taxon>Pseudomonadota</taxon>
        <taxon>Alphaproteobacteria</taxon>
        <taxon>Hyphomicrobiales</taxon>
        <taxon>Rhizobiaceae</taxon>
        <taxon>Rhizobium/Agrobacterium group</taxon>
        <taxon>Rhizobium</taxon>
    </lineage>
</organism>
<dbReference type="SFLD" id="SFLDS00003">
    <property type="entry name" value="Haloacid_Dehalogenase"/>
    <property type="match status" value="1"/>
</dbReference>
<protein>
    <recommendedName>
        <fullName evidence="5 10">Phosphoglycolate phosphatase</fullName>
        <shortName evidence="10">PGP</shortName>
        <shortName evidence="10">PGPase</shortName>
        <ecNumber evidence="5 10">3.1.3.18</ecNumber>
    </recommendedName>
</protein>
<dbReference type="EC" id="3.1.3.18" evidence="5 10"/>
<accession>A0A4S8PXV5</accession>